<accession>A0AAN8R8Z8</accession>
<evidence type="ECO:0000313" key="3">
    <source>
        <dbReference type="Proteomes" id="UP001313282"/>
    </source>
</evidence>
<organism evidence="2 3">
    <name type="scientific">Orbilia javanica</name>
    <dbReference type="NCBI Taxonomy" id="47235"/>
    <lineage>
        <taxon>Eukaryota</taxon>
        <taxon>Fungi</taxon>
        <taxon>Dikarya</taxon>
        <taxon>Ascomycota</taxon>
        <taxon>Pezizomycotina</taxon>
        <taxon>Orbiliomycetes</taxon>
        <taxon>Orbiliales</taxon>
        <taxon>Orbiliaceae</taxon>
        <taxon>Orbilia</taxon>
    </lineage>
</organism>
<comment type="caution">
    <text evidence="2">The sequence shown here is derived from an EMBL/GenBank/DDBJ whole genome shotgun (WGS) entry which is preliminary data.</text>
</comment>
<evidence type="ECO:0000313" key="2">
    <source>
        <dbReference type="EMBL" id="KAK6329954.1"/>
    </source>
</evidence>
<feature type="transmembrane region" description="Helical" evidence="1">
    <location>
        <begin position="295"/>
        <end position="320"/>
    </location>
</feature>
<dbReference type="AlphaFoldDB" id="A0AAN8R8Z8"/>
<dbReference type="Proteomes" id="UP001313282">
    <property type="component" value="Unassembled WGS sequence"/>
</dbReference>
<keyword evidence="3" id="KW-1185">Reference proteome</keyword>
<keyword evidence="1" id="KW-1133">Transmembrane helix</keyword>
<protein>
    <submittedName>
        <fullName evidence="2">Uncharacterized protein</fullName>
    </submittedName>
</protein>
<keyword evidence="1" id="KW-0472">Membrane</keyword>
<gene>
    <name evidence="2" type="ORF">TWF718_003381</name>
</gene>
<feature type="transmembrane region" description="Helical" evidence="1">
    <location>
        <begin position="259"/>
        <end position="283"/>
    </location>
</feature>
<reference evidence="2 3" key="1">
    <citation type="submission" date="2019-10" db="EMBL/GenBank/DDBJ databases">
        <authorList>
            <person name="Palmer J.M."/>
        </authorList>
    </citation>
    <scope>NUCLEOTIDE SEQUENCE [LARGE SCALE GENOMIC DNA]</scope>
    <source>
        <strain evidence="2 3">TWF718</strain>
    </source>
</reference>
<feature type="transmembrane region" description="Helical" evidence="1">
    <location>
        <begin position="351"/>
        <end position="370"/>
    </location>
</feature>
<name>A0AAN8R8Z8_9PEZI</name>
<sequence length="437" mass="49617">MSESTADFSIQLANYQINQSIDRIDKRDPPPCDYYTFFIGPDGSKFTISTQVFNLYAPEFHEETSAWPHLSPYATKLTFEFCSSRYLGFMKNYDVETLRSCFDIYNCADSWGIQSLKTYVCQVICGSNILARVEDYGAFLAQLYQLNSRFAGSNRGVSDALTKCLRTITKEHSLNTGATKGKLSSRLYKPLTRERELKDLLLTEYNRLGKDCWCKFCKYQRANYQGGNKGPFWALRIAKADLLHDSKAIWSTGLAPIKAIFGVLFNAWMIVVFGWLFMTLGSAEFVREAIQGTAIVLAYLLLLVVIQFGLLVIIAANFLFDQSKPLFKTPVKLLKWVAWRVVFPRSMGTHLGNIVLAVYFILLSLGFILLSKGLVDYREGNGPFDRLTTIVMRDNPWLVLERVGHHSLGIASPSSKGSWVNQYAKYMEKIEKAGMFR</sequence>
<evidence type="ECO:0000256" key="1">
    <source>
        <dbReference type="SAM" id="Phobius"/>
    </source>
</evidence>
<proteinExistence type="predicted"/>
<keyword evidence="1" id="KW-0812">Transmembrane</keyword>
<dbReference type="EMBL" id="JAVHNR010000012">
    <property type="protein sequence ID" value="KAK6329954.1"/>
    <property type="molecule type" value="Genomic_DNA"/>
</dbReference>